<dbReference type="InterPro" id="IPR001314">
    <property type="entry name" value="Peptidase_S1A"/>
</dbReference>
<sequence length="401" mass="44697">MKSRGHKMRVCKKKKAPVSLKAFVQIHFFHLFSIAIIKIMQLMILLRIFVSLMAIIINAHGSINFKVGVTEPYNHLSQRSSFNVWKTMMIPRVSVGTSDLGDVGLVNKKIRNESIDKDIRSKWSQNIFETTTTTVKPTSPPPEECQKCKCGVTNQPSRIAGGHETGVLQYPWVHYLEYRGNIYCAGTIINDRYSLTAAHCVKGFNETLIKLFVGYHSRNGTSRSGGDVYSVKNIIIHSQYSRLKFDHDIALIKIDGRFNFDNGIRPVCLSERRSRFTGKNGIVTGWGAPSTNGTDSNVLLSVTVPILSNAQCRATKYPTKRITENMMCAGFIEGGKDSCQGDSGGALHVVSQNCFRQVGIVSWGESCGAPGYPGVYTRVNRYRSWIEHNTIDSCYCKSSVC</sequence>
<keyword evidence="4" id="KW-1015">Disulfide bond</keyword>
<evidence type="ECO:0000259" key="7">
    <source>
        <dbReference type="PROSITE" id="PS50240"/>
    </source>
</evidence>
<accession>A0AA39C4M6</accession>
<feature type="transmembrane region" description="Helical" evidence="6">
    <location>
        <begin position="20"/>
        <end position="37"/>
    </location>
</feature>
<evidence type="ECO:0000256" key="4">
    <source>
        <dbReference type="ARBA" id="ARBA00023157"/>
    </source>
</evidence>
<dbReference type="InterPro" id="IPR009003">
    <property type="entry name" value="Peptidase_S1_PA"/>
</dbReference>
<keyword evidence="2 5" id="KW-0378">Hydrolase</keyword>
<reference evidence="8" key="2">
    <citation type="submission" date="2023-03" db="EMBL/GenBank/DDBJ databases">
        <authorList>
            <person name="Inwood S.N."/>
            <person name="Skelly J.G."/>
            <person name="Guhlin J."/>
            <person name="Harrop T.W.R."/>
            <person name="Goldson S.G."/>
            <person name="Dearden P.K."/>
        </authorList>
    </citation>
    <scope>NUCLEOTIDE SEQUENCE</scope>
    <source>
        <strain evidence="8">Irish</strain>
        <tissue evidence="8">Whole body</tissue>
    </source>
</reference>
<dbReference type="InterPro" id="IPR001254">
    <property type="entry name" value="Trypsin_dom"/>
</dbReference>
<evidence type="ECO:0000313" key="8">
    <source>
        <dbReference type="EMBL" id="KAK0157519.1"/>
    </source>
</evidence>
<keyword evidence="6" id="KW-0472">Membrane</keyword>
<dbReference type="InterPro" id="IPR043504">
    <property type="entry name" value="Peptidase_S1_PA_chymotrypsin"/>
</dbReference>
<dbReference type="Gene3D" id="2.40.10.10">
    <property type="entry name" value="Trypsin-like serine proteases"/>
    <property type="match status" value="1"/>
</dbReference>
<keyword evidence="9" id="KW-1185">Reference proteome</keyword>
<proteinExistence type="predicted"/>
<dbReference type="PRINTS" id="PR00722">
    <property type="entry name" value="CHYMOTRYPSIN"/>
</dbReference>
<keyword evidence="3 5" id="KW-0720">Serine protease</keyword>
<dbReference type="CDD" id="cd00190">
    <property type="entry name" value="Tryp_SPc"/>
    <property type="match status" value="1"/>
</dbReference>
<protein>
    <recommendedName>
        <fullName evidence="7">Peptidase S1 domain-containing protein</fullName>
    </recommendedName>
</protein>
<dbReference type="PROSITE" id="PS00134">
    <property type="entry name" value="TRYPSIN_HIS"/>
    <property type="match status" value="1"/>
</dbReference>
<dbReference type="SMART" id="SM00020">
    <property type="entry name" value="Tryp_SPc"/>
    <property type="match status" value="1"/>
</dbReference>
<organism evidence="8 9">
    <name type="scientific">Microctonus aethiopoides</name>
    <dbReference type="NCBI Taxonomy" id="144406"/>
    <lineage>
        <taxon>Eukaryota</taxon>
        <taxon>Metazoa</taxon>
        <taxon>Ecdysozoa</taxon>
        <taxon>Arthropoda</taxon>
        <taxon>Hexapoda</taxon>
        <taxon>Insecta</taxon>
        <taxon>Pterygota</taxon>
        <taxon>Neoptera</taxon>
        <taxon>Endopterygota</taxon>
        <taxon>Hymenoptera</taxon>
        <taxon>Apocrita</taxon>
        <taxon>Ichneumonoidea</taxon>
        <taxon>Braconidae</taxon>
        <taxon>Euphorinae</taxon>
        <taxon>Microctonus</taxon>
    </lineage>
</organism>
<comment type="caution">
    <text evidence="8">The sequence shown here is derived from an EMBL/GenBank/DDBJ whole genome shotgun (WGS) entry which is preliminary data.</text>
</comment>
<evidence type="ECO:0000256" key="5">
    <source>
        <dbReference type="RuleBase" id="RU363034"/>
    </source>
</evidence>
<dbReference type="GO" id="GO:0004252">
    <property type="term" value="F:serine-type endopeptidase activity"/>
    <property type="evidence" value="ECO:0007669"/>
    <property type="project" value="InterPro"/>
</dbReference>
<dbReference type="InterPro" id="IPR033116">
    <property type="entry name" value="TRYPSIN_SER"/>
</dbReference>
<evidence type="ECO:0000313" key="9">
    <source>
        <dbReference type="Proteomes" id="UP001168990"/>
    </source>
</evidence>
<dbReference type="SUPFAM" id="SSF50494">
    <property type="entry name" value="Trypsin-like serine proteases"/>
    <property type="match status" value="1"/>
</dbReference>
<evidence type="ECO:0000256" key="6">
    <source>
        <dbReference type="SAM" id="Phobius"/>
    </source>
</evidence>
<evidence type="ECO:0000256" key="3">
    <source>
        <dbReference type="ARBA" id="ARBA00022825"/>
    </source>
</evidence>
<dbReference type="PROSITE" id="PS50240">
    <property type="entry name" value="TRYPSIN_DOM"/>
    <property type="match status" value="1"/>
</dbReference>
<dbReference type="PROSITE" id="PS00135">
    <property type="entry name" value="TRYPSIN_SER"/>
    <property type="match status" value="1"/>
</dbReference>
<dbReference type="PANTHER" id="PTHR24252:SF7">
    <property type="entry name" value="HYALIN"/>
    <property type="match status" value="1"/>
</dbReference>
<dbReference type="InterPro" id="IPR018114">
    <property type="entry name" value="TRYPSIN_HIS"/>
</dbReference>
<dbReference type="Pfam" id="PF00089">
    <property type="entry name" value="Trypsin"/>
    <property type="match status" value="1"/>
</dbReference>
<dbReference type="EMBL" id="JAQQBS010001425">
    <property type="protein sequence ID" value="KAK0157519.1"/>
    <property type="molecule type" value="Genomic_DNA"/>
</dbReference>
<reference evidence="8" key="1">
    <citation type="journal article" date="2023" name="bioRxiv">
        <title>Scaffold-level genome assemblies of two parasitoid biocontrol wasps reveal the parthenogenesis mechanism and an associated novel virus.</title>
        <authorList>
            <person name="Inwood S."/>
            <person name="Skelly J."/>
            <person name="Guhlin J."/>
            <person name="Harrop T."/>
            <person name="Goldson S."/>
            <person name="Dearden P."/>
        </authorList>
    </citation>
    <scope>NUCLEOTIDE SEQUENCE</scope>
    <source>
        <strain evidence="8">Irish</strain>
        <tissue evidence="8">Whole body</tissue>
    </source>
</reference>
<keyword evidence="6" id="KW-1133">Transmembrane helix</keyword>
<evidence type="ECO:0000256" key="2">
    <source>
        <dbReference type="ARBA" id="ARBA00022801"/>
    </source>
</evidence>
<dbReference type="AlphaFoldDB" id="A0AA39C4M6"/>
<name>A0AA39C4M6_9HYME</name>
<dbReference type="Proteomes" id="UP001168990">
    <property type="component" value="Unassembled WGS sequence"/>
</dbReference>
<gene>
    <name evidence="8" type="ORF">PV328_011257</name>
</gene>
<evidence type="ECO:0000256" key="1">
    <source>
        <dbReference type="ARBA" id="ARBA00022670"/>
    </source>
</evidence>
<feature type="domain" description="Peptidase S1" evidence="7">
    <location>
        <begin position="159"/>
        <end position="391"/>
    </location>
</feature>
<dbReference type="GO" id="GO:0006508">
    <property type="term" value="P:proteolysis"/>
    <property type="evidence" value="ECO:0007669"/>
    <property type="project" value="UniProtKB-KW"/>
</dbReference>
<keyword evidence="6" id="KW-0812">Transmembrane</keyword>
<dbReference type="FunFam" id="2.40.10.10:FF:000006">
    <property type="entry name" value="Serine proteinase stubble"/>
    <property type="match status" value="1"/>
</dbReference>
<keyword evidence="1 5" id="KW-0645">Protease</keyword>
<dbReference type="PANTHER" id="PTHR24252">
    <property type="entry name" value="ACROSIN-RELATED"/>
    <property type="match status" value="1"/>
</dbReference>